<comment type="subcellular location">
    <subcellularLocation>
        <location evidence="2">Cytoplasm</location>
    </subcellularLocation>
    <subcellularLocation>
        <location evidence="1">Nucleus</location>
    </subcellularLocation>
</comment>
<organism evidence="5 6">
    <name type="scientific">Malus baccata</name>
    <name type="common">Siberian crab apple</name>
    <name type="synonym">Pyrus baccata</name>
    <dbReference type="NCBI Taxonomy" id="106549"/>
    <lineage>
        <taxon>Eukaryota</taxon>
        <taxon>Viridiplantae</taxon>
        <taxon>Streptophyta</taxon>
        <taxon>Embryophyta</taxon>
        <taxon>Tracheophyta</taxon>
        <taxon>Spermatophyta</taxon>
        <taxon>Magnoliopsida</taxon>
        <taxon>eudicotyledons</taxon>
        <taxon>Gunneridae</taxon>
        <taxon>Pentapetalae</taxon>
        <taxon>rosids</taxon>
        <taxon>fabids</taxon>
        <taxon>Rosales</taxon>
        <taxon>Rosaceae</taxon>
        <taxon>Amygdaloideae</taxon>
        <taxon>Maleae</taxon>
        <taxon>Malus</taxon>
    </lineage>
</organism>
<dbReference type="InterPro" id="IPR044159">
    <property type="entry name" value="IQM"/>
</dbReference>
<evidence type="ECO:0000256" key="1">
    <source>
        <dbReference type="ARBA" id="ARBA00004123"/>
    </source>
</evidence>
<evidence type="ECO:0000256" key="4">
    <source>
        <dbReference type="ARBA" id="ARBA00023242"/>
    </source>
</evidence>
<dbReference type="PANTHER" id="PTHR31250">
    <property type="entry name" value="IQ DOMAIN-CONTAINING PROTEIN IQM3"/>
    <property type="match status" value="1"/>
</dbReference>
<dbReference type="STRING" id="106549.A0A540LBF3"/>
<dbReference type="PANTHER" id="PTHR31250:SF27">
    <property type="entry name" value="IQ DOMAIN-CONTAINING PROTEIN IQM5"/>
    <property type="match status" value="1"/>
</dbReference>
<evidence type="ECO:0000256" key="2">
    <source>
        <dbReference type="ARBA" id="ARBA00004496"/>
    </source>
</evidence>
<proteinExistence type="predicted"/>
<sequence>MVAISFVIPAPHSNLNVYFHPPMVKVRNKEEDKAFLNGRNPLLNDRKVLWEASHDKEREAYEVIAYGGMLVSIYVGKKKKGLFQHSSFLAGSATIATGRLVACNGVLEAVWCYSGHYYPIEENFLEFNSFLEEHKVDLTNVKVPLPLMMPAMLQSLHQDRVQKSSCHLGLHTWDFLAQDYILLTAKSSLG</sequence>
<evidence type="ECO:0000313" key="5">
    <source>
        <dbReference type="EMBL" id="TQD83808.1"/>
    </source>
</evidence>
<reference evidence="5 6" key="1">
    <citation type="journal article" date="2019" name="G3 (Bethesda)">
        <title>Sequencing of a Wild Apple (Malus baccata) Genome Unravels the Differences Between Cultivated and Wild Apple Species Regarding Disease Resistance and Cold Tolerance.</title>
        <authorList>
            <person name="Chen X."/>
        </authorList>
    </citation>
    <scope>NUCLEOTIDE SEQUENCE [LARGE SCALE GENOMIC DNA]</scope>
    <source>
        <strain evidence="6">cv. Shandingzi</strain>
        <tissue evidence="5">Leaves</tissue>
    </source>
</reference>
<keyword evidence="4" id="KW-0539">Nucleus</keyword>
<evidence type="ECO:0000256" key="3">
    <source>
        <dbReference type="ARBA" id="ARBA00022490"/>
    </source>
</evidence>
<evidence type="ECO:0000313" key="6">
    <source>
        <dbReference type="Proteomes" id="UP000315295"/>
    </source>
</evidence>
<dbReference type="GO" id="GO:0005634">
    <property type="term" value="C:nucleus"/>
    <property type="evidence" value="ECO:0007669"/>
    <property type="project" value="UniProtKB-SubCell"/>
</dbReference>
<name>A0A540LBF3_MALBA</name>
<dbReference type="Proteomes" id="UP000315295">
    <property type="component" value="Unassembled WGS sequence"/>
</dbReference>
<protein>
    <submittedName>
        <fullName evidence="5">Uncharacterized protein</fullName>
    </submittedName>
</protein>
<keyword evidence="3" id="KW-0963">Cytoplasm</keyword>
<comment type="caution">
    <text evidence="5">The sequence shown here is derived from an EMBL/GenBank/DDBJ whole genome shotgun (WGS) entry which is preliminary data.</text>
</comment>
<gene>
    <name evidence="5" type="ORF">C1H46_030629</name>
</gene>
<accession>A0A540LBF3</accession>
<dbReference type="AlphaFoldDB" id="A0A540LBF3"/>
<dbReference type="GO" id="GO:0005737">
    <property type="term" value="C:cytoplasm"/>
    <property type="evidence" value="ECO:0007669"/>
    <property type="project" value="UniProtKB-SubCell"/>
</dbReference>
<dbReference type="EMBL" id="VIEB01000664">
    <property type="protein sequence ID" value="TQD83808.1"/>
    <property type="molecule type" value="Genomic_DNA"/>
</dbReference>
<keyword evidence="6" id="KW-1185">Reference proteome</keyword>